<dbReference type="AlphaFoldDB" id="A0A1H8GR01"/>
<dbReference type="PANTHER" id="PTHR30579:SF7">
    <property type="entry name" value="HTH-TYPE TRANSCRIPTIONAL REGULATOR LRHA-RELATED"/>
    <property type="match status" value="1"/>
</dbReference>
<keyword evidence="7" id="KW-1185">Reference proteome</keyword>
<evidence type="ECO:0000313" key="7">
    <source>
        <dbReference type="Proteomes" id="UP000198761"/>
    </source>
</evidence>
<dbReference type="EMBL" id="FOCE01000005">
    <property type="protein sequence ID" value="SEN46239.1"/>
    <property type="molecule type" value="Genomic_DNA"/>
</dbReference>
<dbReference type="PRINTS" id="PR00039">
    <property type="entry name" value="HTHLYSR"/>
</dbReference>
<dbReference type="InterPro" id="IPR036390">
    <property type="entry name" value="WH_DNA-bd_sf"/>
</dbReference>
<dbReference type="Gene3D" id="3.40.190.10">
    <property type="entry name" value="Periplasmic binding protein-like II"/>
    <property type="match status" value="2"/>
</dbReference>
<comment type="similarity">
    <text evidence="1">Belongs to the LysR transcriptional regulatory family.</text>
</comment>
<reference evidence="6 7" key="1">
    <citation type="submission" date="2016-10" db="EMBL/GenBank/DDBJ databases">
        <authorList>
            <person name="de Groot N.N."/>
        </authorList>
    </citation>
    <scope>NUCLEOTIDE SEQUENCE [LARGE SCALE GENOMIC DNA]</scope>
    <source>
        <strain evidence="6 7">DSM 3857</strain>
    </source>
</reference>
<dbReference type="InterPro" id="IPR050176">
    <property type="entry name" value="LTTR"/>
</dbReference>
<gene>
    <name evidence="6" type="ORF">SAMN04488103_105137</name>
</gene>
<proteinExistence type="inferred from homology"/>
<dbReference type="PANTHER" id="PTHR30579">
    <property type="entry name" value="TRANSCRIPTIONAL REGULATOR"/>
    <property type="match status" value="1"/>
</dbReference>
<dbReference type="InterPro" id="IPR005119">
    <property type="entry name" value="LysR_subst-bd"/>
</dbReference>
<dbReference type="GO" id="GO:0003700">
    <property type="term" value="F:DNA-binding transcription factor activity"/>
    <property type="evidence" value="ECO:0007669"/>
    <property type="project" value="InterPro"/>
</dbReference>
<evidence type="ECO:0000256" key="4">
    <source>
        <dbReference type="ARBA" id="ARBA00023163"/>
    </source>
</evidence>
<protein>
    <submittedName>
        <fullName evidence="6">DNA-binding transcriptional regulator, LysR family</fullName>
    </submittedName>
</protein>
<keyword evidence="4" id="KW-0804">Transcription</keyword>
<accession>A0A1H8GR01</accession>
<dbReference type="Proteomes" id="UP000198761">
    <property type="component" value="Unassembled WGS sequence"/>
</dbReference>
<dbReference type="Pfam" id="PF00126">
    <property type="entry name" value="HTH_1"/>
    <property type="match status" value="1"/>
</dbReference>
<dbReference type="InterPro" id="IPR000847">
    <property type="entry name" value="LysR_HTH_N"/>
</dbReference>
<keyword evidence="3 6" id="KW-0238">DNA-binding</keyword>
<name>A0A1H8GR01_9RHOB</name>
<evidence type="ECO:0000313" key="6">
    <source>
        <dbReference type="EMBL" id="SEN46239.1"/>
    </source>
</evidence>
<dbReference type="SUPFAM" id="SSF46785">
    <property type="entry name" value="Winged helix' DNA-binding domain"/>
    <property type="match status" value="1"/>
</dbReference>
<feature type="domain" description="HTH lysR-type" evidence="5">
    <location>
        <begin position="5"/>
        <end position="62"/>
    </location>
</feature>
<dbReference type="GO" id="GO:0003677">
    <property type="term" value="F:DNA binding"/>
    <property type="evidence" value="ECO:0007669"/>
    <property type="project" value="UniProtKB-KW"/>
</dbReference>
<dbReference type="InterPro" id="IPR036388">
    <property type="entry name" value="WH-like_DNA-bd_sf"/>
</dbReference>
<evidence type="ECO:0000256" key="2">
    <source>
        <dbReference type="ARBA" id="ARBA00023015"/>
    </source>
</evidence>
<dbReference type="Gene3D" id="1.10.10.10">
    <property type="entry name" value="Winged helix-like DNA-binding domain superfamily/Winged helix DNA-binding domain"/>
    <property type="match status" value="1"/>
</dbReference>
<dbReference type="RefSeq" id="WP_217643952.1">
    <property type="nucleotide sequence ID" value="NZ_FOCE01000005.1"/>
</dbReference>
<evidence type="ECO:0000259" key="5">
    <source>
        <dbReference type="PROSITE" id="PS50931"/>
    </source>
</evidence>
<evidence type="ECO:0000256" key="1">
    <source>
        <dbReference type="ARBA" id="ARBA00009437"/>
    </source>
</evidence>
<evidence type="ECO:0000256" key="3">
    <source>
        <dbReference type="ARBA" id="ARBA00023125"/>
    </source>
</evidence>
<dbReference type="STRING" id="933059.SAMN04488103_105137"/>
<dbReference type="Pfam" id="PF03466">
    <property type="entry name" value="LysR_substrate"/>
    <property type="match status" value="1"/>
</dbReference>
<dbReference type="PROSITE" id="PS50931">
    <property type="entry name" value="HTH_LYSR"/>
    <property type="match status" value="1"/>
</dbReference>
<dbReference type="SUPFAM" id="SSF53850">
    <property type="entry name" value="Periplasmic binding protein-like II"/>
    <property type="match status" value="1"/>
</dbReference>
<keyword evidence="2" id="KW-0805">Transcription regulation</keyword>
<sequence>MPTNIPTDLLRAFVTVIDLGGYTRAAEALGRTQPAISQKLRRLEAIIGQPLLLAEAGQIRLTDAARTLDTLARQMLRINDDIAASFADERLSGWLRVGVPTDFSNAFMLQAIADFAAAHRGVRIEVSSRASRDLRTALAAEELDMIFAIAPEDGMPWLVQSFRVTPFWAISAAVQLDPAAPVPLLRHPDPCEYADRMRSALRDAGRPWRTLLVCNDVEGLVAAVRAGLGVTALTPATLAAGLRRADVGDGLPPLAPLRIGLFYKHARLSRAGHGLAQSLLARLI</sequence>
<organism evidence="6 7">
    <name type="scientific">Gemmobacter aquatilis</name>
    <dbReference type="NCBI Taxonomy" id="933059"/>
    <lineage>
        <taxon>Bacteria</taxon>
        <taxon>Pseudomonadati</taxon>
        <taxon>Pseudomonadota</taxon>
        <taxon>Alphaproteobacteria</taxon>
        <taxon>Rhodobacterales</taxon>
        <taxon>Paracoccaceae</taxon>
        <taxon>Gemmobacter</taxon>
    </lineage>
</organism>